<evidence type="ECO:0008006" key="5">
    <source>
        <dbReference type="Google" id="ProtNLM"/>
    </source>
</evidence>
<evidence type="ECO:0000313" key="4">
    <source>
        <dbReference type="Proteomes" id="UP001202961"/>
    </source>
</evidence>
<protein>
    <recommendedName>
        <fullName evidence="5">Transmembrane protein</fullName>
    </recommendedName>
</protein>
<keyword evidence="2" id="KW-0812">Transmembrane</keyword>
<organism evidence="3 4">
    <name type="scientific">Aporhodopirellula aestuarii</name>
    <dbReference type="NCBI Taxonomy" id="2950107"/>
    <lineage>
        <taxon>Bacteria</taxon>
        <taxon>Pseudomonadati</taxon>
        <taxon>Planctomycetota</taxon>
        <taxon>Planctomycetia</taxon>
        <taxon>Pirellulales</taxon>
        <taxon>Pirellulaceae</taxon>
        <taxon>Aporhodopirellula</taxon>
    </lineage>
</organism>
<feature type="compositionally biased region" description="Basic and acidic residues" evidence="1">
    <location>
        <begin position="39"/>
        <end position="48"/>
    </location>
</feature>
<evidence type="ECO:0000313" key="3">
    <source>
        <dbReference type="EMBL" id="MCM2373676.1"/>
    </source>
</evidence>
<feature type="compositionally biased region" description="Basic residues" evidence="1">
    <location>
        <begin position="17"/>
        <end position="26"/>
    </location>
</feature>
<dbReference type="RefSeq" id="WP_250931463.1">
    <property type="nucleotide sequence ID" value="NZ_JAMQBK010000063.1"/>
</dbReference>
<keyword evidence="2" id="KW-0472">Membrane</keyword>
<evidence type="ECO:0000256" key="2">
    <source>
        <dbReference type="SAM" id="Phobius"/>
    </source>
</evidence>
<keyword evidence="4" id="KW-1185">Reference proteome</keyword>
<dbReference type="Proteomes" id="UP001202961">
    <property type="component" value="Unassembled WGS sequence"/>
</dbReference>
<accession>A0ABT0UBG5</accession>
<feature type="region of interest" description="Disordered" evidence="1">
    <location>
        <begin position="1"/>
        <end position="57"/>
    </location>
</feature>
<feature type="transmembrane region" description="Helical" evidence="2">
    <location>
        <begin position="133"/>
        <end position="154"/>
    </location>
</feature>
<gene>
    <name evidence="3" type="ORF">NB063_23935</name>
</gene>
<comment type="caution">
    <text evidence="3">The sequence shown here is derived from an EMBL/GenBank/DDBJ whole genome shotgun (WGS) entry which is preliminary data.</text>
</comment>
<dbReference type="EMBL" id="JAMQBK010000063">
    <property type="protein sequence ID" value="MCM2373676.1"/>
    <property type="molecule type" value="Genomic_DNA"/>
</dbReference>
<evidence type="ECO:0000256" key="1">
    <source>
        <dbReference type="SAM" id="MobiDB-lite"/>
    </source>
</evidence>
<proteinExistence type="predicted"/>
<reference evidence="3 4" key="1">
    <citation type="journal article" date="2022" name="Syst. Appl. Microbiol.">
        <title>Rhodopirellula aestuarii sp. nov., a novel member of the genus Rhodopirellula isolated from brackish sediments collected in the Tagus River estuary, Portugal.</title>
        <authorList>
            <person name="Vitorino I.R."/>
            <person name="Klimek D."/>
            <person name="Calusinska M."/>
            <person name="Lobo-da-Cunha A."/>
            <person name="Vasconcelos V."/>
            <person name="Lage O.M."/>
        </authorList>
    </citation>
    <scope>NUCLEOTIDE SEQUENCE [LARGE SCALE GENOMIC DNA]</scope>
    <source>
        <strain evidence="3 4">ICT_H3.1</strain>
    </source>
</reference>
<keyword evidence="2" id="KW-1133">Transmembrane helix</keyword>
<feature type="compositionally biased region" description="Polar residues" evidence="1">
    <location>
        <begin position="1"/>
        <end position="15"/>
    </location>
</feature>
<sequence>MSTTIKGSPPHQTGTRSRQRPRRPSRAKTPAARIHRPRTHAEQPREKPSAPASTRENAGVGFAEFAYSQTEYVETLPRLHRPRREAPRIRRFFRGFSFEKLFTLVSFLVAITLIAVCVADLTTAWPWMKASPMFDWCYLLAGCGLLCLTINTFFDQS</sequence>
<name>A0ABT0UBG5_9BACT</name>
<feature type="transmembrane region" description="Helical" evidence="2">
    <location>
        <begin position="101"/>
        <end position="127"/>
    </location>
</feature>